<dbReference type="InterPro" id="IPR050312">
    <property type="entry name" value="IolE/XylAMocC-like"/>
</dbReference>
<dbReference type="AlphaFoldDB" id="A0A344TN57"/>
<gene>
    <name evidence="3" type="ORF">DR864_21155</name>
</gene>
<keyword evidence="4" id="KW-1185">Reference proteome</keyword>
<organism evidence="3 4">
    <name type="scientific">Runella rosea</name>
    <dbReference type="NCBI Taxonomy" id="2259595"/>
    <lineage>
        <taxon>Bacteria</taxon>
        <taxon>Pseudomonadati</taxon>
        <taxon>Bacteroidota</taxon>
        <taxon>Cytophagia</taxon>
        <taxon>Cytophagales</taxon>
        <taxon>Spirosomataceae</taxon>
        <taxon>Runella</taxon>
    </lineage>
</organism>
<dbReference type="GO" id="GO:0016853">
    <property type="term" value="F:isomerase activity"/>
    <property type="evidence" value="ECO:0007669"/>
    <property type="project" value="UniProtKB-KW"/>
</dbReference>
<evidence type="ECO:0000313" key="4">
    <source>
        <dbReference type="Proteomes" id="UP000251993"/>
    </source>
</evidence>
<protein>
    <submittedName>
        <fullName evidence="3">Sugar phosphate isomerase/epimerase</fullName>
    </submittedName>
</protein>
<dbReference type="InterPro" id="IPR013022">
    <property type="entry name" value="Xyl_isomerase-like_TIM-brl"/>
</dbReference>
<sequence length="285" mass="31387">MNRREAISQLSVLTTTMLSAGAAFSMTNSSNYQIGACDWSLRLNCNPAAFDYAKKIGLEGVQVSYNSKSDLSYLSRPENRQAILAASQRTGVKIASLAIGMLNEVPLKSEAKTVEWVSESIDAAKAMGTHVILLAFFGNGDLRKDDAGKKVVTERLKQLAPKAEKQGVILGIESYLSAEEHIEIIEAVGSPNLQVYYDPRNSADAGYDIYKEIPLLGKRKLICEIHLKDNEFLLGQGSMDWPRIKGLLDESGYKGWAQIEWSQPKGKSVDETYPQNVGYAKKIFG</sequence>
<dbReference type="Pfam" id="PF01261">
    <property type="entry name" value="AP_endonuc_2"/>
    <property type="match status" value="1"/>
</dbReference>
<feature type="chain" id="PRO_5016988429" evidence="1">
    <location>
        <begin position="26"/>
        <end position="285"/>
    </location>
</feature>
<dbReference type="SUPFAM" id="SSF51658">
    <property type="entry name" value="Xylose isomerase-like"/>
    <property type="match status" value="1"/>
</dbReference>
<evidence type="ECO:0000259" key="2">
    <source>
        <dbReference type="Pfam" id="PF01261"/>
    </source>
</evidence>
<dbReference type="PANTHER" id="PTHR12110:SF53">
    <property type="entry name" value="BLR5974 PROTEIN"/>
    <property type="match status" value="1"/>
</dbReference>
<dbReference type="InterPro" id="IPR036237">
    <property type="entry name" value="Xyl_isomerase-like_sf"/>
</dbReference>
<name>A0A344TN57_9BACT</name>
<proteinExistence type="predicted"/>
<evidence type="ECO:0000313" key="3">
    <source>
        <dbReference type="EMBL" id="AXE20078.1"/>
    </source>
</evidence>
<keyword evidence="1" id="KW-0732">Signal</keyword>
<dbReference type="Proteomes" id="UP000251993">
    <property type="component" value="Chromosome"/>
</dbReference>
<feature type="domain" description="Xylose isomerase-like TIM barrel" evidence="2">
    <location>
        <begin position="50"/>
        <end position="270"/>
    </location>
</feature>
<feature type="signal peptide" evidence="1">
    <location>
        <begin position="1"/>
        <end position="25"/>
    </location>
</feature>
<dbReference type="Gene3D" id="3.20.20.150">
    <property type="entry name" value="Divalent-metal-dependent TIM barrel enzymes"/>
    <property type="match status" value="1"/>
</dbReference>
<evidence type="ECO:0000256" key="1">
    <source>
        <dbReference type="SAM" id="SignalP"/>
    </source>
</evidence>
<accession>A0A344TN57</accession>
<keyword evidence="3" id="KW-0413">Isomerase</keyword>
<reference evidence="3 4" key="1">
    <citation type="submission" date="2018-07" db="EMBL/GenBank/DDBJ databases">
        <title>Genome sequencing of Runella.</title>
        <authorList>
            <person name="Baek M.-G."/>
            <person name="Yi H."/>
        </authorList>
    </citation>
    <scope>NUCLEOTIDE SEQUENCE [LARGE SCALE GENOMIC DNA]</scope>
    <source>
        <strain evidence="3 4">HYN0085</strain>
    </source>
</reference>
<dbReference type="OrthoDB" id="1411356at2"/>
<dbReference type="PANTHER" id="PTHR12110">
    <property type="entry name" value="HYDROXYPYRUVATE ISOMERASE"/>
    <property type="match status" value="1"/>
</dbReference>
<dbReference type="EMBL" id="CP030850">
    <property type="protein sequence ID" value="AXE20078.1"/>
    <property type="molecule type" value="Genomic_DNA"/>
</dbReference>
<dbReference type="KEGG" id="run:DR864_21155"/>
<dbReference type="RefSeq" id="WP_114068844.1">
    <property type="nucleotide sequence ID" value="NZ_CP030850.1"/>
</dbReference>